<dbReference type="OMA" id="LCFNASQ"/>
<feature type="transmembrane region" description="Helical" evidence="1">
    <location>
        <begin position="175"/>
        <end position="197"/>
    </location>
</feature>
<reference evidence="3 4" key="1">
    <citation type="submission" date="2018-05" db="EMBL/GenBank/DDBJ databases">
        <title>Draft genome sequence of Scytalidium lignicola DSM 105466, a ubiquitous saprotrophic fungus.</title>
        <authorList>
            <person name="Buettner E."/>
            <person name="Gebauer A.M."/>
            <person name="Hofrichter M."/>
            <person name="Liers C."/>
            <person name="Kellner H."/>
        </authorList>
    </citation>
    <scope>NUCLEOTIDE SEQUENCE [LARGE SCALE GENOMIC DNA]</scope>
    <source>
        <strain evidence="3 4">DSM 105466</strain>
    </source>
</reference>
<feature type="non-terminal residue" evidence="3">
    <location>
        <position position="1"/>
    </location>
</feature>
<dbReference type="Pfam" id="PF04982">
    <property type="entry name" value="TM_HPP"/>
    <property type="match status" value="1"/>
</dbReference>
<organism evidence="3 4">
    <name type="scientific">Scytalidium lignicola</name>
    <name type="common">Hyphomycete</name>
    <dbReference type="NCBI Taxonomy" id="5539"/>
    <lineage>
        <taxon>Eukaryota</taxon>
        <taxon>Fungi</taxon>
        <taxon>Dikarya</taxon>
        <taxon>Ascomycota</taxon>
        <taxon>Pezizomycotina</taxon>
        <taxon>Leotiomycetes</taxon>
        <taxon>Leotiomycetes incertae sedis</taxon>
        <taxon>Scytalidium</taxon>
    </lineage>
</organism>
<feature type="transmembrane region" description="Helical" evidence="1">
    <location>
        <begin position="49"/>
        <end position="68"/>
    </location>
</feature>
<sequence length="289" mass="31897">MPDIPFDFDVDRYINPFVPASFVHLLPRPVSWLLGHHEKHRHPIPSPLVWFWSFLGSFTGILLIEAVFHTDALRAKGTPIIIGSMGAAAILEYNTIESPLAQPRNIVLGQLFAATIGTGITKLFHLNSNFENLRWIAGALAVGISSAFMGITNTVHPPAGATALLAATSDEITELGWFLLPLVLLGSVLMLAVACVLNNIQRKFPMYWWTPVDLQQLRKWDVEEGGQARVEEKGGSDYGATRESHDEFMKGLGPQFLITGEHIHVPDGISLDSEEKAMLEILRSKLQEG</sequence>
<feature type="transmembrane region" description="Helical" evidence="1">
    <location>
        <begin position="108"/>
        <end position="126"/>
    </location>
</feature>
<keyword evidence="1" id="KW-0812">Transmembrane</keyword>
<name>A0A3E2GVB6_SCYLI</name>
<keyword evidence="4" id="KW-1185">Reference proteome</keyword>
<evidence type="ECO:0000259" key="2">
    <source>
        <dbReference type="Pfam" id="PF04982"/>
    </source>
</evidence>
<dbReference type="Proteomes" id="UP000258309">
    <property type="component" value="Unassembled WGS sequence"/>
</dbReference>
<dbReference type="PANTHER" id="PTHR33741:SF5">
    <property type="entry name" value="TRANSMEMBRANE PROTEIN DDB_G0269096-RELATED"/>
    <property type="match status" value="1"/>
</dbReference>
<evidence type="ECO:0000313" key="4">
    <source>
        <dbReference type="Proteomes" id="UP000258309"/>
    </source>
</evidence>
<feature type="transmembrane region" description="Helical" evidence="1">
    <location>
        <begin position="133"/>
        <end position="155"/>
    </location>
</feature>
<feature type="transmembrane region" description="Helical" evidence="1">
    <location>
        <begin position="80"/>
        <end position="96"/>
    </location>
</feature>
<protein>
    <recommendedName>
        <fullName evidence="2">HPP transmembrane region domain-containing protein</fullName>
    </recommendedName>
</protein>
<evidence type="ECO:0000256" key="1">
    <source>
        <dbReference type="SAM" id="Phobius"/>
    </source>
</evidence>
<keyword evidence="1" id="KW-0472">Membrane</keyword>
<dbReference type="InterPro" id="IPR058581">
    <property type="entry name" value="TM_HPP"/>
</dbReference>
<dbReference type="PANTHER" id="PTHR33741">
    <property type="entry name" value="TRANSMEMBRANE PROTEIN DDB_G0269096-RELATED"/>
    <property type="match status" value="1"/>
</dbReference>
<accession>A0A3E2GVB6</accession>
<dbReference type="AlphaFoldDB" id="A0A3E2GVB6"/>
<comment type="caution">
    <text evidence="3">The sequence shown here is derived from an EMBL/GenBank/DDBJ whole genome shotgun (WGS) entry which is preliminary data.</text>
</comment>
<evidence type="ECO:0000313" key="3">
    <source>
        <dbReference type="EMBL" id="RFU25114.1"/>
    </source>
</evidence>
<proteinExistence type="predicted"/>
<dbReference type="InterPro" id="IPR007065">
    <property type="entry name" value="HPP"/>
</dbReference>
<feature type="non-terminal residue" evidence="3">
    <location>
        <position position="289"/>
    </location>
</feature>
<keyword evidence="1" id="KW-1133">Transmembrane helix</keyword>
<gene>
    <name evidence="3" type="ORF">B7463_g11226</name>
</gene>
<dbReference type="OrthoDB" id="2016548at2759"/>
<dbReference type="STRING" id="5539.A0A3E2GVB6"/>
<dbReference type="EMBL" id="NCSJ02000363">
    <property type="protein sequence ID" value="RFU25114.1"/>
    <property type="molecule type" value="Genomic_DNA"/>
</dbReference>
<feature type="domain" description="HPP transmembrane region" evidence="2">
    <location>
        <begin position="45"/>
        <end position="204"/>
    </location>
</feature>